<gene>
    <name evidence="1" type="ORF">SSFG_07528</name>
</gene>
<organism evidence="1 2">
    <name type="scientific">Streptomyces viridosporus (strain ATCC 14672 / DSM 40746 / JCM 4963 / KCTC 9882 / NRRL B-12104 / FH 1290)</name>
    <name type="common">Streptomyces ghanaensis</name>
    <dbReference type="NCBI Taxonomy" id="566461"/>
    <lineage>
        <taxon>Bacteria</taxon>
        <taxon>Bacillati</taxon>
        <taxon>Actinomycetota</taxon>
        <taxon>Actinomycetes</taxon>
        <taxon>Kitasatosporales</taxon>
        <taxon>Streptomycetaceae</taxon>
        <taxon>Streptomyces</taxon>
    </lineage>
</organism>
<evidence type="ECO:0000313" key="1">
    <source>
        <dbReference type="EMBL" id="EFE72293.2"/>
    </source>
</evidence>
<evidence type="ECO:0000313" key="2">
    <source>
        <dbReference type="Proteomes" id="UP000003824"/>
    </source>
</evidence>
<proteinExistence type="predicted"/>
<dbReference type="Proteomes" id="UP000003824">
    <property type="component" value="Unassembled WGS sequence"/>
</dbReference>
<protein>
    <submittedName>
        <fullName evidence="1">Uncharacterized protein</fullName>
    </submittedName>
</protein>
<dbReference type="EMBL" id="DS999641">
    <property type="protein sequence ID" value="EFE72293.2"/>
    <property type="molecule type" value="Genomic_DNA"/>
</dbReference>
<reference evidence="2" key="1">
    <citation type="submission" date="2008-12" db="EMBL/GenBank/DDBJ databases">
        <title>Annotation of Streptomyces ghanaensis ATCC 14672.</title>
        <authorList>
            <consortium name="The Broad Institute Genome Sequencing Platform"/>
            <consortium name="Broad Institute Microbial Sequencing Center"/>
            <person name="Fischbach M."/>
            <person name="Ward D."/>
            <person name="Young S."/>
            <person name="Kodira C.D."/>
            <person name="Zeng Q."/>
            <person name="Koehrsen M."/>
            <person name="Godfrey P."/>
            <person name="Alvarado L."/>
            <person name="Berlin A.M."/>
            <person name="Borenstein D."/>
            <person name="Chen Z."/>
            <person name="Engels R."/>
            <person name="Freedman E."/>
            <person name="Gellesch M."/>
            <person name="Goldberg J."/>
            <person name="Griggs A."/>
            <person name="Gujja S."/>
            <person name="Heiman D.I."/>
            <person name="Hepburn T.A."/>
            <person name="Howarth C."/>
            <person name="Jen D."/>
            <person name="Larson L."/>
            <person name="Lewis B."/>
            <person name="Mehta T."/>
            <person name="Park D."/>
            <person name="Pearson M."/>
            <person name="Roberts A."/>
            <person name="Saif S."/>
            <person name="Shea T.D."/>
            <person name="Shenoy N."/>
            <person name="Sisk P."/>
            <person name="Stolte C."/>
            <person name="Sykes S.N."/>
            <person name="Walk T."/>
            <person name="White J."/>
            <person name="Yandava C."/>
            <person name="Straight P."/>
            <person name="Clardy J."/>
            <person name="Hung D."/>
            <person name="Kolter R."/>
            <person name="Mekalanos J."/>
            <person name="Walker S."/>
            <person name="Walsh C.T."/>
            <person name="Wieland B.L.C."/>
            <person name="Ilzarbe M."/>
            <person name="Galagan J."/>
            <person name="Nusbaum C."/>
            <person name="Birren B."/>
        </authorList>
    </citation>
    <scope>NUCLEOTIDE SEQUENCE [LARGE SCALE GENOMIC DNA]</scope>
    <source>
        <strain evidence="2">ATCC 14672 / DSM 40746 / JCM 4963 / KCTC 9882 / NRRL B-12104 / FH 1290</strain>
    </source>
</reference>
<dbReference type="AlphaFoldDB" id="D5ZP12"/>
<accession>D5ZP12</accession>
<sequence>MGMLFHCLQNGHTYDEAVAFPQPSAGHTAAAA</sequence>
<name>D5ZP12_STRV1</name>